<evidence type="ECO:0000259" key="4">
    <source>
        <dbReference type="Pfam" id="PF01073"/>
    </source>
</evidence>
<comment type="similarity">
    <text evidence="3">Belongs to the NAD(P)-dependent epimerase/dehydratase family. Dihydroflavonol-4-reductase subfamily.</text>
</comment>
<sequence>MFFLTNLPGASERLHFFNADLSDPDSFTAAVEGCVGIFHTASPIDFAVSEPEEIVTKRTVDGALGILKACVNSKTVKRFIYTSSGSAVSFNGKNKDVLDESDWSDVDLLRSVKPFGWSYGVSKTLAEKAVLEFGQQNGIDVVTLILPFIVGGFVCPKLPDSVEKALILVLDDVARAHIYLLENPVPGGRYNCSPFIVSIEEMSQLLSAKYPEYQILSVDELKEVKGARLPDLNSKKLVDAGFEFKYSVDDMFDDAIQCCKEKGYL</sequence>
<dbReference type="AlphaFoldDB" id="A0A2Z6P4I1"/>
<dbReference type="InterPro" id="IPR050425">
    <property type="entry name" value="NAD(P)_dehydrat-like"/>
</dbReference>
<keyword evidence="1" id="KW-0521">NADP</keyword>
<dbReference type="PANTHER" id="PTHR10366">
    <property type="entry name" value="NAD DEPENDENT EPIMERASE/DEHYDRATASE"/>
    <property type="match status" value="1"/>
</dbReference>
<evidence type="ECO:0000313" key="6">
    <source>
        <dbReference type="Proteomes" id="UP000242715"/>
    </source>
</evidence>
<dbReference type="SUPFAM" id="SSF51735">
    <property type="entry name" value="NAD(P)-binding Rossmann-fold domains"/>
    <property type="match status" value="1"/>
</dbReference>
<feature type="domain" description="3-beta hydroxysteroid dehydrogenase/isomerase" evidence="4">
    <location>
        <begin position="15"/>
        <end position="146"/>
    </location>
</feature>
<accession>A0A2Z6P4I1</accession>
<name>A0A2Z6P4I1_TRISU</name>
<dbReference type="InterPro" id="IPR036291">
    <property type="entry name" value="NAD(P)-bd_dom_sf"/>
</dbReference>
<dbReference type="Pfam" id="PF01073">
    <property type="entry name" value="3Beta_HSD"/>
    <property type="match status" value="1"/>
</dbReference>
<dbReference type="EMBL" id="DF973664">
    <property type="protein sequence ID" value="GAU37277.1"/>
    <property type="molecule type" value="Genomic_DNA"/>
</dbReference>
<dbReference type="OrthoDB" id="2735536at2759"/>
<gene>
    <name evidence="5" type="ORF">TSUD_160270</name>
</gene>
<organism evidence="5 6">
    <name type="scientific">Trifolium subterraneum</name>
    <name type="common">Subterranean clover</name>
    <dbReference type="NCBI Taxonomy" id="3900"/>
    <lineage>
        <taxon>Eukaryota</taxon>
        <taxon>Viridiplantae</taxon>
        <taxon>Streptophyta</taxon>
        <taxon>Embryophyta</taxon>
        <taxon>Tracheophyta</taxon>
        <taxon>Spermatophyta</taxon>
        <taxon>Magnoliopsida</taxon>
        <taxon>eudicotyledons</taxon>
        <taxon>Gunneridae</taxon>
        <taxon>Pentapetalae</taxon>
        <taxon>rosids</taxon>
        <taxon>fabids</taxon>
        <taxon>Fabales</taxon>
        <taxon>Fabaceae</taxon>
        <taxon>Papilionoideae</taxon>
        <taxon>50 kb inversion clade</taxon>
        <taxon>NPAAA clade</taxon>
        <taxon>Hologalegina</taxon>
        <taxon>IRL clade</taxon>
        <taxon>Trifolieae</taxon>
        <taxon>Trifolium</taxon>
    </lineage>
</organism>
<evidence type="ECO:0000256" key="2">
    <source>
        <dbReference type="ARBA" id="ARBA00023002"/>
    </source>
</evidence>
<proteinExistence type="inferred from homology"/>
<evidence type="ECO:0000256" key="3">
    <source>
        <dbReference type="ARBA" id="ARBA00023445"/>
    </source>
</evidence>
<protein>
    <recommendedName>
        <fullName evidence="4">3-beta hydroxysteroid dehydrogenase/isomerase domain-containing protein</fullName>
    </recommendedName>
</protein>
<dbReference type="GO" id="GO:0016616">
    <property type="term" value="F:oxidoreductase activity, acting on the CH-OH group of donors, NAD or NADP as acceptor"/>
    <property type="evidence" value="ECO:0007669"/>
    <property type="project" value="InterPro"/>
</dbReference>
<keyword evidence="2" id="KW-0560">Oxidoreductase</keyword>
<dbReference type="Proteomes" id="UP000242715">
    <property type="component" value="Unassembled WGS sequence"/>
</dbReference>
<dbReference type="Gene3D" id="3.40.50.720">
    <property type="entry name" value="NAD(P)-binding Rossmann-like Domain"/>
    <property type="match status" value="1"/>
</dbReference>
<evidence type="ECO:0000256" key="1">
    <source>
        <dbReference type="ARBA" id="ARBA00022857"/>
    </source>
</evidence>
<dbReference type="FunFam" id="3.40.50.720:FF:000085">
    <property type="entry name" value="Dihydroflavonol reductase"/>
    <property type="match status" value="1"/>
</dbReference>
<reference evidence="6" key="1">
    <citation type="journal article" date="2017" name="Front. Plant Sci.">
        <title>Climate Clever Clovers: New Paradigm to Reduce the Environmental Footprint of Ruminants by Breeding Low Methanogenic Forages Utilizing Haplotype Variation.</title>
        <authorList>
            <person name="Kaur P."/>
            <person name="Appels R."/>
            <person name="Bayer P.E."/>
            <person name="Keeble-Gagnere G."/>
            <person name="Wang J."/>
            <person name="Hirakawa H."/>
            <person name="Shirasawa K."/>
            <person name="Vercoe P."/>
            <person name="Stefanova K."/>
            <person name="Durmic Z."/>
            <person name="Nichols P."/>
            <person name="Revell C."/>
            <person name="Isobe S.N."/>
            <person name="Edwards D."/>
            <person name="Erskine W."/>
        </authorList>
    </citation>
    <scope>NUCLEOTIDE SEQUENCE [LARGE SCALE GENOMIC DNA]</scope>
    <source>
        <strain evidence="6">cv. Daliak</strain>
    </source>
</reference>
<keyword evidence="6" id="KW-1185">Reference proteome</keyword>
<dbReference type="InterPro" id="IPR002225">
    <property type="entry name" value="3Beta_OHSteriod_DH/Estase"/>
</dbReference>
<evidence type="ECO:0000313" key="5">
    <source>
        <dbReference type="EMBL" id="GAU37277.1"/>
    </source>
</evidence>
<dbReference type="PANTHER" id="PTHR10366:SF617">
    <property type="entry name" value="DIHYDROFLAVONOL 4-REDUCTASE-LIKE PROTEIN"/>
    <property type="match status" value="1"/>
</dbReference>
<dbReference type="CDD" id="cd08958">
    <property type="entry name" value="FR_SDR_e"/>
    <property type="match status" value="1"/>
</dbReference>
<dbReference type="GO" id="GO:0006694">
    <property type="term" value="P:steroid biosynthetic process"/>
    <property type="evidence" value="ECO:0007669"/>
    <property type="project" value="InterPro"/>
</dbReference>